<evidence type="ECO:0000256" key="1">
    <source>
        <dbReference type="SAM" id="Phobius"/>
    </source>
</evidence>
<organism evidence="3">
    <name type="scientific">marine metagenome</name>
    <dbReference type="NCBI Taxonomy" id="408172"/>
    <lineage>
        <taxon>unclassified sequences</taxon>
        <taxon>metagenomes</taxon>
        <taxon>ecological metagenomes</taxon>
    </lineage>
</organism>
<feature type="transmembrane region" description="Helical" evidence="1">
    <location>
        <begin position="152"/>
        <end position="173"/>
    </location>
</feature>
<dbReference type="PROSITE" id="PS50850">
    <property type="entry name" value="MFS"/>
    <property type="match status" value="1"/>
</dbReference>
<name>A0A381YE59_9ZZZZ</name>
<feature type="transmembrane region" description="Helical" evidence="1">
    <location>
        <begin position="63"/>
        <end position="82"/>
    </location>
</feature>
<feature type="domain" description="Major facilitator superfamily (MFS) profile" evidence="2">
    <location>
        <begin position="25"/>
        <end position="309"/>
    </location>
</feature>
<feature type="transmembrane region" description="Helical" evidence="1">
    <location>
        <begin position="233"/>
        <end position="251"/>
    </location>
</feature>
<dbReference type="PANTHER" id="PTHR11360">
    <property type="entry name" value="MONOCARBOXYLATE TRANSPORTER"/>
    <property type="match status" value="1"/>
</dbReference>
<dbReference type="InterPro" id="IPR011701">
    <property type="entry name" value="MFS"/>
</dbReference>
<dbReference type="Gene3D" id="1.20.1250.20">
    <property type="entry name" value="MFS general substrate transporter like domains"/>
    <property type="match status" value="1"/>
</dbReference>
<feature type="transmembrane region" description="Helical" evidence="1">
    <location>
        <begin position="21"/>
        <end position="43"/>
    </location>
</feature>
<feature type="non-terminal residue" evidence="3">
    <location>
        <position position="309"/>
    </location>
</feature>
<gene>
    <name evidence="3" type="ORF">METZ01_LOCUS128203</name>
</gene>
<protein>
    <recommendedName>
        <fullName evidence="2">Major facilitator superfamily (MFS) profile domain-containing protein</fullName>
    </recommendedName>
</protein>
<feature type="transmembrane region" description="Helical" evidence="1">
    <location>
        <begin position="89"/>
        <end position="107"/>
    </location>
</feature>
<keyword evidence="1" id="KW-0472">Membrane</keyword>
<proteinExistence type="predicted"/>
<dbReference type="EMBL" id="UINC01018031">
    <property type="protein sequence ID" value="SVA75349.1"/>
    <property type="molecule type" value="Genomic_DNA"/>
</dbReference>
<feature type="transmembrane region" description="Helical" evidence="1">
    <location>
        <begin position="179"/>
        <end position="197"/>
    </location>
</feature>
<dbReference type="PANTHER" id="PTHR11360:SF284">
    <property type="entry name" value="EG:103B4.3 PROTEIN-RELATED"/>
    <property type="match status" value="1"/>
</dbReference>
<sequence length="309" mass="32900">VEKDGNNLGTSPWNPITPSHGWWAIAVCFSTSTALLGFSTYTFSLFGNELAEEFQWSRTQINASLSFSAIGTLFGPFLGGIIDRRGPRVVVGVCVALTALSFLLRPLMSELWHWYALSFLQYAGFSATMTPVGRIVGLWFPNRRGMVMGIAMTGNNFGGVVMPGIVGGLIAISGWQAGYYLQGAVTALVAIGALIALREPNSTDITYPDSAGEVDSSQLAGMSMHQAVRSPKLYMLLYIFLVGATPFATLLPQLISHFINEGIESSTATTALSLVALGGMGGKIAFGIIAERITARYAMMISFAGLSAS</sequence>
<dbReference type="InterPro" id="IPR036259">
    <property type="entry name" value="MFS_trans_sf"/>
</dbReference>
<evidence type="ECO:0000259" key="2">
    <source>
        <dbReference type="PROSITE" id="PS50850"/>
    </source>
</evidence>
<reference evidence="3" key="1">
    <citation type="submission" date="2018-05" db="EMBL/GenBank/DDBJ databases">
        <authorList>
            <person name="Lanie J.A."/>
            <person name="Ng W.-L."/>
            <person name="Kazmierczak K.M."/>
            <person name="Andrzejewski T.M."/>
            <person name="Davidsen T.M."/>
            <person name="Wayne K.J."/>
            <person name="Tettelin H."/>
            <person name="Glass J.I."/>
            <person name="Rusch D."/>
            <person name="Podicherti R."/>
            <person name="Tsui H.-C.T."/>
            <person name="Winkler M.E."/>
        </authorList>
    </citation>
    <scope>NUCLEOTIDE SEQUENCE</scope>
</reference>
<keyword evidence="1" id="KW-1133">Transmembrane helix</keyword>
<dbReference type="Pfam" id="PF07690">
    <property type="entry name" value="MFS_1"/>
    <property type="match status" value="1"/>
</dbReference>
<accession>A0A381YE59</accession>
<keyword evidence="1" id="KW-0812">Transmembrane</keyword>
<feature type="transmembrane region" description="Helical" evidence="1">
    <location>
        <begin position="119"/>
        <end position="140"/>
    </location>
</feature>
<dbReference type="InterPro" id="IPR020846">
    <property type="entry name" value="MFS_dom"/>
</dbReference>
<evidence type="ECO:0000313" key="3">
    <source>
        <dbReference type="EMBL" id="SVA75349.1"/>
    </source>
</evidence>
<dbReference type="AlphaFoldDB" id="A0A381YE59"/>
<dbReference type="SUPFAM" id="SSF103473">
    <property type="entry name" value="MFS general substrate transporter"/>
    <property type="match status" value="1"/>
</dbReference>
<dbReference type="InterPro" id="IPR050327">
    <property type="entry name" value="Proton-linked_MCT"/>
</dbReference>
<feature type="transmembrane region" description="Helical" evidence="1">
    <location>
        <begin position="271"/>
        <end position="290"/>
    </location>
</feature>
<dbReference type="GO" id="GO:0022857">
    <property type="term" value="F:transmembrane transporter activity"/>
    <property type="evidence" value="ECO:0007669"/>
    <property type="project" value="InterPro"/>
</dbReference>
<feature type="non-terminal residue" evidence="3">
    <location>
        <position position="1"/>
    </location>
</feature>